<keyword evidence="3" id="KW-0808">Transferase</keyword>
<organism evidence="5 6">
    <name type="scientific">Tahibacter soli</name>
    <dbReference type="NCBI Taxonomy" id="2983605"/>
    <lineage>
        <taxon>Bacteria</taxon>
        <taxon>Pseudomonadati</taxon>
        <taxon>Pseudomonadota</taxon>
        <taxon>Gammaproteobacteria</taxon>
        <taxon>Lysobacterales</taxon>
        <taxon>Rhodanobacteraceae</taxon>
        <taxon>Tahibacter</taxon>
    </lineage>
</organism>
<dbReference type="InterPro" id="IPR051052">
    <property type="entry name" value="Diverse_substrate_MTase"/>
</dbReference>
<protein>
    <submittedName>
        <fullName evidence="5">Class I SAM-dependent methyltransferase</fullName>
    </submittedName>
</protein>
<evidence type="ECO:0000256" key="2">
    <source>
        <dbReference type="ARBA" id="ARBA00022603"/>
    </source>
</evidence>
<dbReference type="SUPFAM" id="SSF53335">
    <property type="entry name" value="S-adenosyl-L-methionine-dependent methyltransferases"/>
    <property type="match status" value="1"/>
</dbReference>
<dbReference type="InterPro" id="IPR013216">
    <property type="entry name" value="Methyltransf_11"/>
</dbReference>
<evidence type="ECO:0000313" key="6">
    <source>
        <dbReference type="Proteomes" id="UP001139971"/>
    </source>
</evidence>
<evidence type="ECO:0000256" key="3">
    <source>
        <dbReference type="ARBA" id="ARBA00022679"/>
    </source>
</evidence>
<dbReference type="GO" id="GO:0008757">
    <property type="term" value="F:S-adenosylmethionine-dependent methyltransferase activity"/>
    <property type="evidence" value="ECO:0007669"/>
    <property type="project" value="InterPro"/>
</dbReference>
<keyword evidence="2 5" id="KW-0489">Methyltransferase</keyword>
<dbReference type="PANTHER" id="PTHR44942">
    <property type="entry name" value="METHYLTRANSF_11 DOMAIN-CONTAINING PROTEIN"/>
    <property type="match status" value="1"/>
</dbReference>
<comment type="caution">
    <text evidence="5">The sequence shown here is derived from an EMBL/GenBank/DDBJ whole genome shotgun (WGS) entry which is preliminary data.</text>
</comment>
<dbReference type="Proteomes" id="UP001139971">
    <property type="component" value="Unassembled WGS sequence"/>
</dbReference>
<keyword evidence="6" id="KW-1185">Reference proteome</keyword>
<comment type="similarity">
    <text evidence="1">Belongs to the methyltransferase superfamily.</text>
</comment>
<reference evidence="5" key="1">
    <citation type="submission" date="2023-02" db="EMBL/GenBank/DDBJ databases">
        <title>Tahibacter soli sp. nov. isolated from soil.</title>
        <authorList>
            <person name="Baek J.H."/>
            <person name="Lee J.K."/>
            <person name="Choi D.G."/>
            <person name="Jeon C.O."/>
        </authorList>
    </citation>
    <scope>NUCLEOTIDE SEQUENCE</scope>
    <source>
        <strain evidence="5">BL</strain>
    </source>
</reference>
<sequence>MPIHEKSKGYHTGAAHYVRGRPGYPPEAVDWLCDVVGVGPGRKVLEVGAGTGKFVPVLKQCGGTIVALEPIDEMRERLIRDHPDVEAMAGTAEAIPLPDASVDAVVCAQAFHWFATPAALSEMHRVLATGGALGLIWNVRDESVPWVAELSAITNRYEGDTPRYRTGDWRRVFPAPGFAFVGERLVRNSHVGAAEDVVLGRTLSVSFIAGLPAEQRDVVAQEVNALIARTPELSHGGDVAFPYETCMVAYRRV</sequence>
<dbReference type="PANTHER" id="PTHR44942:SF4">
    <property type="entry name" value="METHYLTRANSFERASE TYPE 11 DOMAIN-CONTAINING PROTEIN"/>
    <property type="match status" value="1"/>
</dbReference>
<evidence type="ECO:0000256" key="1">
    <source>
        <dbReference type="ARBA" id="ARBA00008361"/>
    </source>
</evidence>
<evidence type="ECO:0000259" key="4">
    <source>
        <dbReference type="Pfam" id="PF08241"/>
    </source>
</evidence>
<gene>
    <name evidence="5" type="ORF">OD750_001490</name>
</gene>
<dbReference type="InterPro" id="IPR029063">
    <property type="entry name" value="SAM-dependent_MTases_sf"/>
</dbReference>
<accession>A0A9X3YI16</accession>
<proteinExistence type="inferred from homology"/>
<name>A0A9X3YI16_9GAMM</name>
<dbReference type="GO" id="GO:0032259">
    <property type="term" value="P:methylation"/>
    <property type="evidence" value="ECO:0007669"/>
    <property type="project" value="UniProtKB-KW"/>
</dbReference>
<dbReference type="Gene3D" id="3.40.50.150">
    <property type="entry name" value="Vaccinia Virus protein VP39"/>
    <property type="match status" value="1"/>
</dbReference>
<dbReference type="EMBL" id="JAOVZO020000001">
    <property type="protein sequence ID" value="MDC8011213.1"/>
    <property type="molecule type" value="Genomic_DNA"/>
</dbReference>
<dbReference type="Pfam" id="PF08241">
    <property type="entry name" value="Methyltransf_11"/>
    <property type="match status" value="1"/>
</dbReference>
<feature type="domain" description="Methyltransferase type 11" evidence="4">
    <location>
        <begin position="45"/>
        <end position="133"/>
    </location>
</feature>
<dbReference type="CDD" id="cd02440">
    <property type="entry name" value="AdoMet_MTases"/>
    <property type="match status" value="1"/>
</dbReference>
<dbReference type="RefSeq" id="WP_263543766.1">
    <property type="nucleotide sequence ID" value="NZ_JAOVZO020000001.1"/>
</dbReference>
<evidence type="ECO:0000313" key="5">
    <source>
        <dbReference type="EMBL" id="MDC8011213.1"/>
    </source>
</evidence>
<dbReference type="AlphaFoldDB" id="A0A9X3YI16"/>